<dbReference type="Proteomes" id="UP000487649">
    <property type="component" value="Unassembled WGS sequence"/>
</dbReference>
<evidence type="ECO:0000313" key="5">
    <source>
        <dbReference type="Proteomes" id="UP000487649"/>
    </source>
</evidence>
<dbReference type="InterPro" id="IPR007760">
    <property type="entry name" value="Mn_catalase"/>
</dbReference>
<sequence length="196" mass="22065">MWVYEKRLQIPVDIKKRDLKMAKDIYDALGGADGELTASMEYLHQRYTMPTGQSIATLTDIGTEELAHLEIVASLIYQLTDGASIEEIKAAGLDTSYAGRGTGIFLADPNGVPWNAGYVALKADPVADLTADMAAEQKARASYEHLLDLATDEDVRQVLSYLREREVVHFQRFGETLMNVQNHFEHDRYFFMNDQD</sequence>
<keyword evidence="2" id="KW-0464">Manganese</keyword>
<feature type="binding site" evidence="2">
    <location>
        <position position="35"/>
    </location>
    <ligand>
        <name>Mn(2+)</name>
        <dbReference type="ChEBI" id="CHEBI:29035"/>
        <label>1</label>
    </ligand>
</feature>
<name>A0A173S494_9FIRM</name>
<accession>A0A173S494</accession>
<proteinExistence type="inferred from homology"/>
<organism evidence="4 5">
    <name type="scientific">Turicibacter sanguinis</name>
    <dbReference type="NCBI Taxonomy" id="154288"/>
    <lineage>
        <taxon>Bacteria</taxon>
        <taxon>Bacillati</taxon>
        <taxon>Bacillota</taxon>
        <taxon>Erysipelotrichia</taxon>
        <taxon>Erysipelotrichales</taxon>
        <taxon>Turicibacteraceae</taxon>
        <taxon>Turicibacter</taxon>
    </lineage>
</organism>
<dbReference type="GO" id="GO:0046872">
    <property type="term" value="F:metal ion binding"/>
    <property type="evidence" value="ECO:0007669"/>
    <property type="project" value="UniProtKB-KW"/>
</dbReference>
<dbReference type="Pfam" id="PF05067">
    <property type="entry name" value="Mn_catalase"/>
    <property type="match status" value="1"/>
</dbReference>
<feature type="binding site" evidence="3">
    <location>
        <position position="60"/>
    </location>
    <ligand>
        <name>Ca(2+)</name>
        <dbReference type="ChEBI" id="CHEBI:29108"/>
    </ligand>
</feature>
<protein>
    <submittedName>
        <fullName evidence="4">Manganese catalase family protein</fullName>
    </submittedName>
</protein>
<comment type="cofactor">
    <cofactor evidence="3">
        <name>Ca(2+)</name>
        <dbReference type="ChEBI" id="CHEBI:29108"/>
    </cofactor>
    <text evidence="3">Binds 1 Ca(2+) ion per subunit.</text>
</comment>
<comment type="similarity">
    <text evidence="1">Belongs to the manganese catalase family.</text>
</comment>
<feature type="binding site" evidence="2">
    <location>
        <position position="65"/>
    </location>
    <ligand>
        <name>Mn(2+)</name>
        <dbReference type="ChEBI" id="CHEBI:29035"/>
        <label>1</label>
    </ligand>
</feature>
<comment type="caution">
    <text evidence="4">The sequence shown here is derived from an EMBL/GenBank/DDBJ whole genome shotgun (WGS) entry which is preliminary data.</text>
</comment>
<dbReference type="InterPro" id="IPR009078">
    <property type="entry name" value="Ferritin-like_SF"/>
</dbReference>
<dbReference type="AlphaFoldDB" id="A0A173S494"/>
<reference evidence="4 5" key="1">
    <citation type="journal article" date="2019" name="Nat. Med.">
        <title>A library of human gut bacterial isolates paired with longitudinal multiomics data enables mechanistic microbiome research.</title>
        <authorList>
            <person name="Poyet M."/>
            <person name="Groussin M."/>
            <person name="Gibbons S.M."/>
            <person name="Avila-Pacheco J."/>
            <person name="Jiang X."/>
            <person name="Kearney S.M."/>
            <person name="Perrotta A.R."/>
            <person name="Berdy B."/>
            <person name="Zhao S."/>
            <person name="Lieberman T.D."/>
            <person name="Swanson P.K."/>
            <person name="Smith M."/>
            <person name="Roesemann S."/>
            <person name="Alexander J.E."/>
            <person name="Rich S.A."/>
            <person name="Livny J."/>
            <person name="Vlamakis H."/>
            <person name="Clish C."/>
            <person name="Bullock K."/>
            <person name="Deik A."/>
            <person name="Scott J."/>
            <person name="Pierce K.A."/>
            <person name="Xavier R.J."/>
            <person name="Alm E.J."/>
        </authorList>
    </citation>
    <scope>NUCLEOTIDE SEQUENCE [LARGE SCALE GENOMIC DNA]</scope>
    <source>
        <strain evidence="4 5">BIOML-A198</strain>
    </source>
</reference>
<gene>
    <name evidence="4" type="ORF">GMA92_06875</name>
</gene>
<evidence type="ECO:0000256" key="3">
    <source>
        <dbReference type="PIRSR" id="PIRSR607760-2"/>
    </source>
</evidence>
<evidence type="ECO:0000256" key="2">
    <source>
        <dbReference type="PIRSR" id="PIRSR607760-1"/>
    </source>
</evidence>
<dbReference type="EMBL" id="WMQE01000012">
    <property type="protein sequence ID" value="MTK21141.1"/>
    <property type="molecule type" value="Genomic_DNA"/>
</dbReference>
<evidence type="ECO:0000313" key="4">
    <source>
        <dbReference type="EMBL" id="MTK21141.1"/>
    </source>
</evidence>
<dbReference type="InterPro" id="IPR012347">
    <property type="entry name" value="Ferritin-like"/>
</dbReference>
<feature type="binding site" evidence="2">
    <location>
        <position position="136"/>
    </location>
    <ligand>
        <name>Mn(2+)</name>
        <dbReference type="ChEBI" id="CHEBI:29035"/>
        <label>1</label>
    </ligand>
</feature>
<comment type="cofactor">
    <cofactor evidence="2">
        <name>Mn(2+)</name>
        <dbReference type="ChEBI" id="CHEBI:29035"/>
    </cofactor>
    <text evidence="2">Binds 2 manganese ions per subunit.</text>
</comment>
<dbReference type="GeneID" id="60058132"/>
<keyword evidence="2" id="KW-0479">Metal-binding</keyword>
<evidence type="ECO:0000256" key="1">
    <source>
        <dbReference type="ARBA" id="ARBA00007644"/>
    </source>
</evidence>
<keyword evidence="3" id="KW-0106">Calcium</keyword>
<feature type="binding site" evidence="2">
    <location>
        <position position="169"/>
    </location>
    <ligand>
        <name>Mn(2+)</name>
        <dbReference type="ChEBI" id="CHEBI:29035"/>
        <label>1</label>
    </ligand>
</feature>
<dbReference type="RefSeq" id="WP_006784752.1">
    <property type="nucleotide sequence ID" value="NZ_CABJBH010000014.1"/>
</dbReference>
<feature type="binding site" evidence="2">
    <location>
        <position position="68"/>
    </location>
    <ligand>
        <name>Mn(2+)</name>
        <dbReference type="ChEBI" id="CHEBI:29035"/>
        <label>1</label>
    </ligand>
</feature>
<dbReference type="Gene3D" id="1.20.1260.10">
    <property type="match status" value="1"/>
</dbReference>
<dbReference type="SUPFAM" id="SSF47240">
    <property type="entry name" value="Ferritin-like"/>
    <property type="match status" value="1"/>
</dbReference>
<dbReference type="OrthoDB" id="9800585at2"/>